<name>A0A095SGQ2_9GAMM</name>
<dbReference type="AlphaFoldDB" id="A0A095SGQ2"/>
<dbReference type="STRING" id="1177154.Y5S_03155"/>
<dbReference type="eggNOG" id="ENOG503328N">
    <property type="taxonomic scope" value="Bacteria"/>
</dbReference>
<evidence type="ECO:0008006" key="4">
    <source>
        <dbReference type="Google" id="ProtNLM"/>
    </source>
</evidence>
<evidence type="ECO:0000313" key="2">
    <source>
        <dbReference type="EMBL" id="KGD63519.1"/>
    </source>
</evidence>
<accession>A0A095SGQ2</accession>
<reference evidence="2 3" key="1">
    <citation type="submission" date="2012-09" db="EMBL/GenBank/DDBJ databases">
        <title>Genome Sequence of alkane-degrading Bacterium Alcanivorax sp. 19-m-6.</title>
        <authorList>
            <person name="Lai Q."/>
            <person name="Shao Z."/>
        </authorList>
    </citation>
    <scope>NUCLEOTIDE SEQUENCE [LARGE SCALE GENOMIC DNA]</scope>
    <source>
        <strain evidence="2 3">19-m-6</strain>
    </source>
</reference>
<dbReference type="RefSeq" id="WP_035234428.1">
    <property type="nucleotide sequence ID" value="NZ_ARXV01000016.1"/>
</dbReference>
<organism evidence="2 3">
    <name type="scientific">Alcanivorax nanhaiticus</name>
    <dbReference type="NCBI Taxonomy" id="1177154"/>
    <lineage>
        <taxon>Bacteria</taxon>
        <taxon>Pseudomonadati</taxon>
        <taxon>Pseudomonadota</taxon>
        <taxon>Gammaproteobacteria</taxon>
        <taxon>Oceanospirillales</taxon>
        <taxon>Alcanivoracaceae</taxon>
        <taxon>Alcanivorax</taxon>
    </lineage>
</organism>
<dbReference type="InterPro" id="IPR025113">
    <property type="entry name" value="TRL-like"/>
</dbReference>
<comment type="caution">
    <text evidence="2">The sequence shown here is derived from an EMBL/GenBank/DDBJ whole genome shotgun (WGS) entry which is preliminary data.</text>
</comment>
<sequence>MKKCLMLLAAAILLSGCATATMPVTGLLYANVKAPLTATASTEKPTRVGRASTRSILGIIASGDATIQTAARNGGITEIHHVDYEAQNFFGVLAEYTVVVYGN</sequence>
<gene>
    <name evidence="2" type="ORF">Y5S_03155</name>
</gene>
<protein>
    <recommendedName>
        <fullName evidence="4">TRL-like protein family</fullName>
    </recommendedName>
</protein>
<evidence type="ECO:0000256" key="1">
    <source>
        <dbReference type="SAM" id="SignalP"/>
    </source>
</evidence>
<evidence type="ECO:0000313" key="3">
    <source>
        <dbReference type="Proteomes" id="UP000029444"/>
    </source>
</evidence>
<proteinExistence type="predicted"/>
<feature type="chain" id="PRO_5001917666" description="TRL-like protein family" evidence="1">
    <location>
        <begin position="21"/>
        <end position="103"/>
    </location>
</feature>
<dbReference type="PROSITE" id="PS51257">
    <property type="entry name" value="PROKAR_LIPOPROTEIN"/>
    <property type="match status" value="1"/>
</dbReference>
<dbReference type="OrthoDB" id="5801454at2"/>
<dbReference type="Pfam" id="PF13146">
    <property type="entry name" value="TRL"/>
    <property type="match status" value="1"/>
</dbReference>
<keyword evidence="3" id="KW-1185">Reference proteome</keyword>
<dbReference type="EMBL" id="ARXV01000016">
    <property type="protein sequence ID" value="KGD63519.1"/>
    <property type="molecule type" value="Genomic_DNA"/>
</dbReference>
<dbReference type="PATRIC" id="fig|1177154.3.peg.3196"/>
<feature type="signal peptide" evidence="1">
    <location>
        <begin position="1"/>
        <end position="20"/>
    </location>
</feature>
<dbReference type="Proteomes" id="UP000029444">
    <property type="component" value="Unassembled WGS sequence"/>
</dbReference>
<keyword evidence="1" id="KW-0732">Signal</keyword>